<protein>
    <recommendedName>
        <fullName evidence="7">EamA domain-containing protein</fullName>
    </recommendedName>
</protein>
<feature type="transmembrane region" description="Helical" evidence="6">
    <location>
        <begin position="248"/>
        <end position="268"/>
    </location>
</feature>
<evidence type="ECO:0000256" key="3">
    <source>
        <dbReference type="ARBA" id="ARBA00022989"/>
    </source>
</evidence>
<dbReference type="OrthoDB" id="306876at2759"/>
<dbReference type="PANTHER" id="PTHR22911">
    <property type="entry name" value="ACYL-MALONYL CONDENSING ENZYME-RELATED"/>
    <property type="match status" value="1"/>
</dbReference>
<feature type="compositionally biased region" description="Polar residues" evidence="5">
    <location>
        <begin position="50"/>
        <end position="59"/>
    </location>
</feature>
<reference evidence="8 9" key="1">
    <citation type="submission" date="2017-03" db="EMBL/GenBank/DDBJ databases">
        <title>Genomes of endolithic fungi from Antarctica.</title>
        <authorList>
            <person name="Coleine C."/>
            <person name="Masonjones S."/>
            <person name="Stajich J.E."/>
        </authorList>
    </citation>
    <scope>NUCLEOTIDE SEQUENCE [LARGE SCALE GENOMIC DNA]</scope>
    <source>
        <strain evidence="8 9">CCFEE 5311</strain>
    </source>
</reference>
<comment type="caution">
    <text evidence="8">The sequence shown here is derived from an EMBL/GenBank/DDBJ whole genome shotgun (WGS) entry which is preliminary data.</text>
</comment>
<feature type="transmembrane region" description="Helical" evidence="6">
    <location>
        <begin position="154"/>
        <end position="174"/>
    </location>
</feature>
<feature type="transmembrane region" description="Helical" evidence="6">
    <location>
        <begin position="307"/>
        <end position="330"/>
    </location>
</feature>
<evidence type="ECO:0000256" key="5">
    <source>
        <dbReference type="SAM" id="MobiDB-lite"/>
    </source>
</evidence>
<feature type="domain" description="EamA" evidence="7">
    <location>
        <begin position="315"/>
        <end position="442"/>
    </location>
</feature>
<feature type="transmembrane region" description="Helical" evidence="6">
    <location>
        <begin position="186"/>
        <end position="207"/>
    </location>
</feature>
<keyword evidence="4 6" id="KW-0472">Membrane</keyword>
<dbReference type="GO" id="GO:0016020">
    <property type="term" value="C:membrane"/>
    <property type="evidence" value="ECO:0007669"/>
    <property type="project" value="UniProtKB-SubCell"/>
</dbReference>
<feature type="transmembrane region" description="Helical" evidence="6">
    <location>
        <begin position="426"/>
        <end position="446"/>
    </location>
</feature>
<keyword evidence="3 6" id="KW-1133">Transmembrane helix</keyword>
<evidence type="ECO:0000256" key="2">
    <source>
        <dbReference type="ARBA" id="ARBA00022692"/>
    </source>
</evidence>
<feature type="transmembrane region" description="Helical" evidence="6">
    <location>
        <begin position="342"/>
        <end position="366"/>
    </location>
</feature>
<evidence type="ECO:0000313" key="9">
    <source>
        <dbReference type="Proteomes" id="UP000310066"/>
    </source>
</evidence>
<keyword evidence="2 6" id="KW-0812">Transmembrane</keyword>
<feature type="region of interest" description="Disordered" evidence="5">
    <location>
        <begin position="1"/>
        <end position="64"/>
    </location>
</feature>
<sequence length="510" mass="55491">MTLPNPDAHQADKADLTSTYELEEYNSRRDSRAVTPKPESEDYRKPGIYSSGNNGSLSAPLSGPIRPLSPDTISNLSIEEYEQLQPRRSRTIEELQHAVIKRPPRGWRAKLRAFYIHNLGLGYMLIAQVFGTMMNVTTRLLEVEGNKGRGMHPFQILFARMGITLVLASGYMWWKRTPDFPLGKREVRWLLAARGFGGFFGVFGMYYSLLYLPLADATVITFLAPGITCWMCSFLINEPFGRIEQIACLVSLVGVALIAKPSTLFAVLSSHSDDNDGVPIATNGTLADGVGGGDASNYDAVTPTQRLLAVGVALVGVMGAVTAYTTIRWIGKRAHPLISVNYFAAWCTLVSTVMMLTLPGVGFLLPAELKEWGYLFFLGTCGFIMQFLLAAGLSYEKSSRATNITYTQMLFALSFDKFFFGHTPDLLSIAGSTLILGSAIYIALMANAGKNGPAKEVGEGGSASAGLEIGGELEAQEGLISGVRAGERNVESGEDHDRLDVREVAVRALR</sequence>
<feature type="transmembrane region" description="Helical" evidence="6">
    <location>
        <begin position="114"/>
        <end position="134"/>
    </location>
</feature>
<dbReference type="Proteomes" id="UP000310066">
    <property type="component" value="Unassembled WGS sequence"/>
</dbReference>
<feature type="transmembrane region" description="Helical" evidence="6">
    <location>
        <begin position="372"/>
        <end position="391"/>
    </location>
</feature>
<evidence type="ECO:0000256" key="1">
    <source>
        <dbReference type="ARBA" id="ARBA00004141"/>
    </source>
</evidence>
<name>A0A4U0VH27_9PEZI</name>
<evidence type="ECO:0000259" key="7">
    <source>
        <dbReference type="Pfam" id="PF00892"/>
    </source>
</evidence>
<dbReference type="InterPro" id="IPR037185">
    <property type="entry name" value="EmrE-like"/>
</dbReference>
<feature type="transmembrane region" description="Helical" evidence="6">
    <location>
        <begin position="219"/>
        <end position="236"/>
    </location>
</feature>
<dbReference type="EMBL" id="NAJP01000003">
    <property type="protein sequence ID" value="TKA48480.1"/>
    <property type="molecule type" value="Genomic_DNA"/>
</dbReference>
<dbReference type="InterPro" id="IPR000620">
    <property type="entry name" value="EamA_dom"/>
</dbReference>
<feature type="compositionally biased region" description="Basic and acidic residues" evidence="5">
    <location>
        <begin position="25"/>
        <end position="45"/>
    </location>
</feature>
<comment type="subcellular location">
    <subcellularLocation>
        <location evidence="1">Membrane</location>
        <topology evidence="1">Multi-pass membrane protein</topology>
    </subcellularLocation>
</comment>
<dbReference type="STRING" id="329885.A0A4U0VH27"/>
<proteinExistence type="predicted"/>
<evidence type="ECO:0000256" key="6">
    <source>
        <dbReference type="SAM" id="Phobius"/>
    </source>
</evidence>
<dbReference type="SUPFAM" id="SSF103481">
    <property type="entry name" value="Multidrug resistance efflux transporter EmrE"/>
    <property type="match status" value="2"/>
</dbReference>
<gene>
    <name evidence="8" type="ORF">B0A54_00615</name>
</gene>
<dbReference type="AlphaFoldDB" id="A0A4U0VH27"/>
<feature type="domain" description="EamA" evidence="7">
    <location>
        <begin position="148"/>
        <end position="258"/>
    </location>
</feature>
<accession>A0A4U0VH27</accession>
<dbReference type="Pfam" id="PF00892">
    <property type="entry name" value="EamA"/>
    <property type="match status" value="2"/>
</dbReference>
<organism evidence="8 9">
    <name type="scientific">Friedmanniomyces endolithicus</name>
    <dbReference type="NCBI Taxonomy" id="329885"/>
    <lineage>
        <taxon>Eukaryota</taxon>
        <taxon>Fungi</taxon>
        <taxon>Dikarya</taxon>
        <taxon>Ascomycota</taxon>
        <taxon>Pezizomycotina</taxon>
        <taxon>Dothideomycetes</taxon>
        <taxon>Dothideomycetidae</taxon>
        <taxon>Mycosphaerellales</taxon>
        <taxon>Teratosphaeriaceae</taxon>
        <taxon>Friedmanniomyces</taxon>
    </lineage>
</organism>
<dbReference type="PANTHER" id="PTHR22911:SF6">
    <property type="entry name" value="SOLUTE CARRIER FAMILY 35 MEMBER G1"/>
    <property type="match status" value="1"/>
</dbReference>
<evidence type="ECO:0000256" key="4">
    <source>
        <dbReference type="ARBA" id="ARBA00023136"/>
    </source>
</evidence>
<evidence type="ECO:0000313" key="8">
    <source>
        <dbReference type="EMBL" id="TKA48480.1"/>
    </source>
</evidence>